<gene>
    <name evidence="1" type="ORF">AGR2A_Lc90082</name>
</gene>
<proteinExistence type="predicted"/>
<evidence type="ECO:0000313" key="1">
    <source>
        <dbReference type="EMBL" id="CUX00677.1"/>
    </source>
</evidence>
<accession>A0A9W5B6F4</accession>
<comment type="caution">
    <text evidence="1">The sequence shown here is derived from an EMBL/GenBank/DDBJ whole genome shotgun (WGS) entry which is preliminary data.</text>
</comment>
<protein>
    <submittedName>
        <fullName evidence="1">Uncharacterized protein</fullName>
    </submittedName>
</protein>
<keyword evidence="2" id="KW-1185">Reference proteome</keyword>
<organism evidence="1 2">
    <name type="scientific">Agrobacterium genomosp. 2 str. CFBP 5494</name>
    <dbReference type="NCBI Taxonomy" id="1183436"/>
    <lineage>
        <taxon>Bacteria</taxon>
        <taxon>Pseudomonadati</taxon>
        <taxon>Pseudomonadota</taxon>
        <taxon>Alphaproteobacteria</taxon>
        <taxon>Hyphomicrobiales</taxon>
        <taxon>Rhizobiaceae</taxon>
        <taxon>Rhizobium/Agrobacterium group</taxon>
        <taxon>Agrobacterium</taxon>
        <taxon>Agrobacterium tumefaciens complex</taxon>
    </lineage>
</organism>
<sequence>MSGTLWANKPGAPFVPDCFMLWLRQIADQLFRGHHVGIDHVQSGQFTDVEFHGACCARVIDDDDVEALVSEAADGGRYTLVGKNAGANNVGDAHIGQQKPEIRARQRTVCGLGDNDLAVLGGNLRKYLRSLLILRKQKIVPSRLLLAERTIPAIGAQTSNSREKHVEAECAKPFQETPGIGDDGVMHALVKRRPSVIADKMITRERVGSWAIEIRVLHVDDEKRHLALFKRRIVGFRSALIVEGTAVGFPVHRGVLMYPPDDGGPA</sequence>
<dbReference type="Proteomes" id="UP000191933">
    <property type="component" value="Unassembled WGS sequence"/>
</dbReference>
<evidence type="ECO:0000313" key="2">
    <source>
        <dbReference type="Proteomes" id="UP000191933"/>
    </source>
</evidence>
<reference evidence="1 2" key="1">
    <citation type="submission" date="2016-01" db="EMBL/GenBank/DDBJ databases">
        <authorList>
            <person name="Regsiter A."/>
            <person name="william w."/>
        </authorList>
    </citation>
    <scope>NUCLEOTIDE SEQUENCE [LARGE SCALE GENOMIC DNA]</scope>
    <source>
        <strain evidence="1 2">CFBP 5494</strain>
    </source>
</reference>
<dbReference type="EMBL" id="FBVY01000038">
    <property type="protein sequence ID" value="CUX00677.1"/>
    <property type="molecule type" value="Genomic_DNA"/>
</dbReference>
<name>A0A9W5B6F4_9HYPH</name>
<dbReference type="AlphaFoldDB" id="A0A9W5B6F4"/>